<dbReference type="GO" id="GO:0008237">
    <property type="term" value="F:metallopeptidase activity"/>
    <property type="evidence" value="ECO:0007669"/>
    <property type="project" value="UniProtKB-KW"/>
</dbReference>
<dbReference type="InterPro" id="IPR011249">
    <property type="entry name" value="Metalloenz_LuxS/M16"/>
</dbReference>
<dbReference type="InterPro" id="IPR007863">
    <property type="entry name" value="Peptidase_M16_C"/>
</dbReference>
<keyword evidence="3" id="KW-0479">Metal-binding</keyword>
<keyword evidence="4" id="KW-0378">Hydrolase</keyword>
<evidence type="ECO:0000259" key="9">
    <source>
        <dbReference type="Pfam" id="PF05193"/>
    </source>
</evidence>
<keyword evidence="2" id="KW-0645">Protease</keyword>
<dbReference type="PANTHER" id="PTHR43690:SF18">
    <property type="entry name" value="INSULIN-DEGRADING ENZYME-RELATED"/>
    <property type="match status" value="1"/>
</dbReference>
<evidence type="ECO:0000256" key="5">
    <source>
        <dbReference type="ARBA" id="ARBA00022833"/>
    </source>
</evidence>
<feature type="chain" id="PRO_5038614641" evidence="7">
    <location>
        <begin position="20"/>
        <end position="1135"/>
    </location>
</feature>
<keyword evidence="7" id="KW-0732">Signal</keyword>
<evidence type="ECO:0000256" key="2">
    <source>
        <dbReference type="ARBA" id="ARBA00022670"/>
    </source>
</evidence>
<dbReference type="GO" id="GO:0046872">
    <property type="term" value="F:metal ion binding"/>
    <property type="evidence" value="ECO:0007669"/>
    <property type="project" value="UniProtKB-KW"/>
</dbReference>
<feature type="domain" description="Peptidase M16 N-terminal" evidence="8">
    <location>
        <begin position="77"/>
        <end position="193"/>
    </location>
</feature>
<dbReference type="GO" id="GO:0006508">
    <property type="term" value="P:proteolysis"/>
    <property type="evidence" value="ECO:0007669"/>
    <property type="project" value="UniProtKB-KW"/>
</dbReference>
<feature type="domain" description="Peptidase M16 C-terminal" evidence="9">
    <location>
        <begin position="242"/>
        <end position="406"/>
    </location>
</feature>
<evidence type="ECO:0000313" key="10">
    <source>
        <dbReference type="EMBL" id="KAJ1609834.1"/>
    </source>
</evidence>
<evidence type="ECO:0000256" key="7">
    <source>
        <dbReference type="SAM" id="SignalP"/>
    </source>
</evidence>
<feature type="signal peptide" evidence="7">
    <location>
        <begin position="1"/>
        <end position="19"/>
    </location>
</feature>
<proteinExistence type="inferred from homology"/>
<dbReference type="Gene3D" id="3.30.830.10">
    <property type="entry name" value="Metalloenzyme, LuxS/M16 peptidase-like"/>
    <property type="match status" value="3"/>
</dbReference>
<evidence type="ECO:0000256" key="1">
    <source>
        <dbReference type="ARBA" id="ARBA00007261"/>
    </source>
</evidence>
<name>A0A9D5DLA9_9CRYT</name>
<dbReference type="PANTHER" id="PTHR43690">
    <property type="entry name" value="NARDILYSIN"/>
    <property type="match status" value="1"/>
</dbReference>
<protein>
    <submittedName>
        <fullName evidence="10">Peptidase'insulinase-like peptidase</fullName>
    </submittedName>
</protein>
<keyword evidence="6" id="KW-0482">Metalloprotease</keyword>
<dbReference type="InterPro" id="IPR050626">
    <property type="entry name" value="Peptidase_M16"/>
</dbReference>
<dbReference type="AlphaFoldDB" id="A0A9D5DLA9"/>
<evidence type="ECO:0000256" key="6">
    <source>
        <dbReference type="ARBA" id="ARBA00023049"/>
    </source>
</evidence>
<accession>A0A9D5DLA9</accession>
<reference evidence="10" key="1">
    <citation type="submission" date="2022-10" db="EMBL/GenBank/DDBJ databases">
        <title>Adaptive evolution leads to modifications in subtelomeric GC content in a zoonotic Cryptosporidium species.</title>
        <authorList>
            <person name="Li J."/>
            <person name="Feng Y."/>
            <person name="Xiao L."/>
        </authorList>
    </citation>
    <scope>NUCLEOTIDE SEQUENCE</scope>
    <source>
        <strain evidence="10">33844</strain>
    </source>
</reference>
<evidence type="ECO:0000256" key="3">
    <source>
        <dbReference type="ARBA" id="ARBA00022723"/>
    </source>
</evidence>
<evidence type="ECO:0000259" key="8">
    <source>
        <dbReference type="Pfam" id="PF00675"/>
    </source>
</evidence>
<dbReference type="OrthoDB" id="952271at2759"/>
<dbReference type="EMBL" id="JAPCXC010000030">
    <property type="protein sequence ID" value="KAJ1609834.1"/>
    <property type="molecule type" value="Genomic_DNA"/>
</dbReference>
<keyword evidence="5" id="KW-0862">Zinc</keyword>
<dbReference type="InterPro" id="IPR011765">
    <property type="entry name" value="Pept_M16_N"/>
</dbReference>
<dbReference type="SUPFAM" id="SSF63411">
    <property type="entry name" value="LuxS/MPP-like metallohydrolase"/>
    <property type="match status" value="3"/>
</dbReference>
<sequence length="1135" mass="130620">MLRLKSILILLTFLVNYEGNHSPIRGRSGVSFVSLVAKSDSQNKAQILDLIDNEQLNGNKNLERKYRYLTLQNQLQVFLVSDPYSTKSSAILNVGVGSASDPKTLPGLAHLVEHSLLVNSKRFPEAGSLRKLIQIYSGSLKSFTDINLTNFELIIDSKYFPDTMERFSDFFISPLFDKKNIEKALDSLENEFANKMTLDHYKFKNALSRVFGSYDFNSLFSKDTYGNLNMVVKSQRVNIKSEVANFFKSQYSSNRMILVLSGSITLDELQQIAQNSFGKLQNKHLPTMMNYVPLRKFSQNSITKSGCKIIVLQGNHAHQVELVFPVQTNLKKIVYYQFSDIISSYLDSSREGSLFNYLKRENLASDIRTEFFDKTISYGYYKISLLLSKEGAESIHLVLKSVFSMIRFMDNPESIGKAYEEINKYHEESQKANREKSIHKECKMILNNHLQFNSSPKDSVSDSHTYPEFDYSSFSELISSLDVDRMILVIQNGNIGDLRLRLDASSRNTNESAFHSQRKVQLESVFKAGSHAKDADAEKDGAQEFMMGELNPELISYLKAPIMKSEDSYLFKHLTENEQALASNFERVIYPDNQYHPEILTDSFGAASYSKYDSNGAPAAVISHLSKVEENVSFNNYIYLRYMYPTELLYSGIQTVDNKTTKVLVLSNLMYIMLAEMFSNDFRESESKVQAETFNVNGASDVKFNIFASINEENHLRVLESLFRYLQNFHRIIDENKFSHYHSKYVKYLNKLTSSPDLYETYNNMREEVYFNQNISPSALLAELNTVSHQELTEFVKFFFLCSSWRIVIRSNFKHGITNEEIGKNRGVCPYNNLLREVKYDLQFNANKELFNKSSQTNKKGGKKPSSENDIRQITYTDPKNYVENASNTFEYLQALNLMSAKSKKIFHSTFSDSPAVTSNFAFLNVAMGYSNLNNFIMTNILATFISAYFHYEFDFEKQVGHIVETRYFEYMERVSGIQFLLVSSNYNIDDLSKFLTEFWRNYASNKSGRIDEVFFNAAKKSVLNNILDQPGKVSDIQLTNFMKEVNKQRHEVLELMKKKVRDMKFRKFTSWLKTASSNSVEILFAIQSSNLNGFSRQYIESYLPLKYTRFSGRGSLFSSPNVSSFNLFQIIAKH</sequence>
<organism evidence="10">
    <name type="scientific">Cryptosporidium canis</name>
    <dbReference type="NCBI Taxonomy" id="195482"/>
    <lineage>
        <taxon>Eukaryota</taxon>
        <taxon>Sar</taxon>
        <taxon>Alveolata</taxon>
        <taxon>Apicomplexa</taxon>
        <taxon>Conoidasida</taxon>
        <taxon>Coccidia</taxon>
        <taxon>Eucoccidiorida</taxon>
        <taxon>Eimeriorina</taxon>
        <taxon>Cryptosporidiidae</taxon>
        <taxon>Cryptosporidium</taxon>
    </lineage>
</organism>
<comment type="caution">
    <text evidence="10">The sequence shown here is derived from an EMBL/GenBank/DDBJ whole genome shotgun (WGS) entry which is preliminary data.</text>
</comment>
<dbReference type="Pfam" id="PF00675">
    <property type="entry name" value="Peptidase_M16"/>
    <property type="match status" value="1"/>
</dbReference>
<comment type="similarity">
    <text evidence="1">Belongs to the peptidase M16 family.</text>
</comment>
<dbReference type="Proteomes" id="UP001067231">
    <property type="component" value="Unassembled WGS sequence"/>
</dbReference>
<gene>
    <name evidence="10" type="ORF">OJ253_1431</name>
</gene>
<evidence type="ECO:0000256" key="4">
    <source>
        <dbReference type="ARBA" id="ARBA00022801"/>
    </source>
</evidence>
<dbReference type="Pfam" id="PF05193">
    <property type="entry name" value="Peptidase_M16_C"/>
    <property type="match status" value="1"/>
</dbReference>